<feature type="transmembrane region" description="Helical" evidence="1">
    <location>
        <begin position="78"/>
        <end position="105"/>
    </location>
</feature>
<keyword evidence="1" id="KW-0812">Transmembrane</keyword>
<evidence type="ECO:0000313" key="2">
    <source>
        <dbReference type="EMBL" id="KAL3819915.1"/>
    </source>
</evidence>
<reference evidence="2 3" key="1">
    <citation type="submission" date="2024-12" db="EMBL/GenBank/DDBJ databases">
        <title>The unique morphological basis and parallel evolutionary history of personate flowers in Penstemon.</title>
        <authorList>
            <person name="Depatie T.H."/>
            <person name="Wessinger C.A."/>
        </authorList>
    </citation>
    <scope>NUCLEOTIDE SEQUENCE [LARGE SCALE GENOMIC DNA]</scope>
    <source>
        <strain evidence="2">WTNN_2</strain>
        <tissue evidence="2">Leaf</tissue>
    </source>
</reference>
<proteinExistence type="predicted"/>
<keyword evidence="1" id="KW-1133">Transmembrane helix</keyword>
<dbReference type="Proteomes" id="UP001634393">
    <property type="component" value="Unassembled WGS sequence"/>
</dbReference>
<evidence type="ECO:0000313" key="3">
    <source>
        <dbReference type="Proteomes" id="UP001634393"/>
    </source>
</evidence>
<keyword evidence="1" id="KW-0472">Membrane</keyword>
<gene>
    <name evidence="2" type="ORF">ACJIZ3_005820</name>
</gene>
<dbReference type="EMBL" id="JBJXBP010000007">
    <property type="protein sequence ID" value="KAL3819915.1"/>
    <property type="molecule type" value="Genomic_DNA"/>
</dbReference>
<protein>
    <submittedName>
        <fullName evidence="2">Uncharacterized protein</fullName>
    </submittedName>
</protein>
<evidence type="ECO:0000256" key="1">
    <source>
        <dbReference type="SAM" id="Phobius"/>
    </source>
</evidence>
<comment type="caution">
    <text evidence="2">The sequence shown here is derived from an EMBL/GenBank/DDBJ whole genome shotgun (WGS) entry which is preliminary data.</text>
</comment>
<name>A0ABD3S5Y8_9LAMI</name>
<feature type="transmembrane region" description="Helical" evidence="1">
    <location>
        <begin position="12"/>
        <end position="34"/>
    </location>
</feature>
<dbReference type="AlphaFoldDB" id="A0ABD3S5Y8"/>
<sequence length="127" mass="15538">MMLDNWNYFLHLFFPYLVCNLIIHSRVSGVIILFRRLPIYYLSPIDNCVWVLDRFCWIASLSSLINLLLLHLDFLFTLYFFLLVCVIYFWFIMFMIYVFVVIYFLCLPVKNQLSYTLFLFYYGKNKN</sequence>
<keyword evidence="3" id="KW-1185">Reference proteome</keyword>
<accession>A0ABD3S5Y8</accession>
<organism evidence="2 3">
    <name type="scientific">Penstemon smallii</name>
    <dbReference type="NCBI Taxonomy" id="265156"/>
    <lineage>
        <taxon>Eukaryota</taxon>
        <taxon>Viridiplantae</taxon>
        <taxon>Streptophyta</taxon>
        <taxon>Embryophyta</taxon>
        <taxon>Tracheophyta</taxon>
        <taxon>Spermatophyta</taxon>
        <taxon>Magnoliopsida</taxon>
        <taxon>eudicotyledons</taxon>
        <taxon>Gunneridae</taxon>
        <taxon>Pentapetalae</taxon>
        <taxon>asterids</taxon>
        <taxon>lamiids</taxon>
        <taxon>Lamiales</taxon>
        <taxon>Plantaginaceae</taxon>
        <taxon>Cheloneae</taxon>
        <taxon>Penstemon</taxon>
    </lineage>
</organism>
<feature type="transmembrane region" description="Helical" evidence="1">
    <location>
        <begin position="55"/>
        <end position="72"/>
    </location>
</feature>